<comment type="caution">
    <text evidence="3">The sequence shown here is derived from an EMBL/GenBank/DDBJ whole genome shotgun (WGS) entry which is preliminary data.</text>
</comment>
<proteinExistence type="predicted"/>
<organism evidence="3 4">
    <name type="scientific">Pedobacter psychrotolerans</name>
    <dbReference type="NCBI Taxonomy" id="1843235"/>
    <lineage>
        <taxon>Bacteria</taxon>
        <taxon>Pseudomonadati</taxon>
        <taxon>Bacteroidota</taxon>
        <taxon>Sphingobacteriia</taxon>
        <taxon>Sphingobacteriales</taxon>
        <taxon>Sphingobacteriaceae</taxon>
        <taxon>Pedobacter</taxon>
    </lineage>
</organism>
<reference evidence="3 4" key="3">
    <citation type="submission" date="2019-03" db="EMBL/GenBank/DDBJ databases">
        <title>Genomic Encyclopedia of Type Strains, Phase IV (KMG-IV): sequencing the most valuable type-strain genomes for metagenomic binning, comparative biology and taxonomic classification.</title>
        <authorList>
            <person name="Goeker M."/>
        </authorList>
    </citation>
    <scope>NUCLEOTIDE SEQUENCE [LARGE SCALE GENOMIC DNA]</scope>
    <source>
        <strain evidence="3 4">DSM 103236</strain>
    </source>
</reference>
<dbReference type="InterPro" id="IPR007842">
    <property type="entry name" value="HEPN_dom"/>
</dbReference>
<dbReference type="RefSeq" id="WP_132529000.1">
    <property type="nucleotide sequence ID" value="NZ_BMJO01000001.1"/>
</dbReference>
<protein>
    <submittedName>
        <fullName evidence="3">HEPN domain-containing protein</fullName>
    </submittedName>
</protein>
<dbReference type="Pfam" id="PF05168">
    <property type="entry name" value="HEPN"/>
    <property type="match status" value="1"/>
</dbReference>
<dbReference type="EMBL" id="BMJO01000001">
    <property type="protein sequence ID" value="GGE44271.1"/>
    <property type="molecule type" value="Genomic_DNA"/>
</dbReference>
<evidence type="ECO:0000313" key="5">
    <source>
        <dbReference type="Proteomes" id="UP000622648"/>
    </source>
</evidence>
<dbReference type="OrthoDB" id="1321649at2"/>
<reference evidence="2" key="1">
    <citation type="journal article" date="2014" name="Int. J. Syst. Evol. Microbiol.">
        <title>Complete genome of a new Firmicutes species belonging to the dominant human colonic microbiota ('Ruminococcus bicirculans') reveals two chromosomes and a selective capacity to utilize plant glucans.</title>
        <authorList>
            <consortium name="NISC Comparative Sequencing Program"/>
            <person name="Wegmann U."/>
            <person name="Louis P."/>
            <person name="Goesmann A."/>
            <person name="Henrissat B."/>
            <person name="Duncan S.H."/>
            <person name="Flint H.J."/>
        </authorList>
    </citation>
    <scope>NUCLEOTIDE SEQUENCE</scope>
    <source>
        <strain evidence="2">CGMCC 1.15644</strain>
    </source>
</reference>
<evidence type="ECO:0000259" key="1">
    <source>
        <dbReference type="PROSITE" id="PS50910"/>
    </source>
</evidence>
<evidence type="ECO:0000313" key="4">
    <source>
        <dbReference type="Proteomes" id="UP000295684"/>
    </source>
</evidence>
<sequence length="269" mass="31401">MNFNPLETNRILAALPQKQFKHLLELITSLIPLAYIFQRRADTRLITLIMVLDRFQYQASDVTRNMLEFIALGKINIDIRYFSYGTMHDMLARGNLFYSSYCRREHCIYQSAPQYELIETPACKLSKIRANSALVIHHGLEKAKSFQEGALLYFKEGKFQLSAFMLHQVCEQIFSLIIKLYEERAPKSHQLILLQKTAGFYLPAIKNIFDIKKSKELKWLELLQQAYIGARYDDDYEIAPEHLAYLEEKINALLNRLIEILSLQIALDD</sequence>
<reference evidence="2" key="4">
    <citation type="submission" date="2024-05" db="EMBL/GenBank/DDBJ databases">
        <authorList>
            <person name="Sun Q."/>
            <person name="Zhou Y."/>
        </authorList>
    </citation>
    <scope>NUCLEOTIDE SEQUENCE</scope>
    <source>
        <strain evidence="2">CGMCC 1.15644</strain>
    </source>
</reference>
<dbReference type="PROSITE" id="PS50910">
    <property type="entry name" value="HEPN"/>
    <property type="match status" value="1"/>
</dbReference>
<evidence type="ECO:0000313" key="2">
    <source>
        <dbReference type="EMBL" id="GGE44271.1"/>
    </source>
</evidence>
<dbReference type="SMART" id="SM00748">
    <property type="entry name" value="HEPN"/>
    <property type="match status" value="1"/>
</dbReference>
<dbReference type="EMBL" id="SLWO01000001">
    <property type="protein sequence ID" value="TCO30816.1"/>
    <property type="molecule type" value="Genomic_DNA"/>
</dbReference>
<name>A0A4V2S097_9SPHI</name>
<dbReference type="SUPFAM" id="SSF81593">
    <property type="entry name" value="Nucleotidyltransferase substrate binding subunit/domain"/>
    <property type="match status" value="1"/>
</dbReference>
<dbReference type="Gene3D" id="1.20.120.330">
    <property type="entry name" value="Nucleotidyltransferases domain 2"/>
    <property type="match status" value="1"/>
</dbReference>
<accession>A0A4V2S097</accession>
<dbReference type="AlphaFoldDB" id="A0A4V2S097"/>
<evidence type="ECO:0000313" key="3">
    <source>
        <dbReference type="EMBL" id="TCO30816.1"/>
    </source>
</evidence>
<dbReference type="Proteomes" id="UP000295684">
    <property type="component" value="Unassembled WGS sequence"/>
</dbReference>
<dbReference type="Proteomes" id="UP000622648">
    <property type="component" value="Unassembled WGS sequence"/>
</dbReference>
<gene>
    <name evidence="3" type="ORF">EV200_101255</name>
    <name evidence="2" type="ORF">GCM10011413_07940</name>
</gene>
<reference evidence="5" key="2">
    <citation type="journal article" date="2019" name="Int. J. Syst. Evol. Microbiol.">
        <title>The Global Catalogue of Microorganisms (GCM) 10K type strain sequencing project: providing services to taxonomists for standard genome sequencing and annotation.</title>
        <authorList>
            <consortium name="The Broad Institute Genomics Platform"/>
            <consortium name="The Broad Institute Genome Sequencing Center for Infectious Disease"/>
            <person name="Wu L."/>
            <person name="Ma J."/>
        </authorList>
    </citation>
    <scope>NUCLEOTIDE SEQUENCE [LARGE SCALE GENOMIC DNA]</scope>
    <source>
        <strain evidence="5">CGMCC 1.15644</strain>
    </source>
</reference>
<feature type="domain" description="HEPN" evidence="1">
    <location>
        <begin position="140"/>
        <end position="260"/>
    </location>
</feature>
<keyword evidence="5" id="KW-1185">Reference proteome</keyword>